<dbReference type="RefSeq" id="WP_087433190.1">
    <property type="nucleotide sequence ID" value="NZ_JAMDLV010000064.1"/>
</dbReference>
<keyword evidence="1" id="KW-0812">Transmembrane</keyword>
<reference evidence="4 5" key="1">
    <citation type="submission" date="2022-05" db="EMBL/GenBank/DDBJ databases">
        <title>Genome Sequencing of Bee-Associated Microbes.</title>
        <authorList>
            <person name="Dunlap C."/>
        </authorList>
    </citation>
    <scope>NUCLEOTIDE SEQUENCE [LARGE SCALE GENOMIC DNA]</scope>
    <source>
        <strain evidence="4 5">NRRL NRS-1438</strain>
    </source>
</reference>
<evidence type="ECO:0000259" key="2">
    <source>
        <dbReference type="Pfam" id="PF13786"/>
    </source>
</evidence>
<keyword evidence="1" id="KW-1133">Transmembrane helix</keyword>
<feature type="domain" description="DUF4179" evidence="2">
    <location>
        <begin position="73"/>
        <end position="161"/>
    </location>
</feature>
<dbReference type="InterPro" id="IPR040680">
    <property type="entry name" value="DUF5643"/>
</dbReference>
<organism evidence="4 5">
    <name type="scientific">Paenibacillus apiarius</name>
    <dbReference type="NCBI Taxonomy" id="46240"/>
    <lineage>
        <taxon>Bacteria</taxon>
        <taxon>Bacillati</taxon>
        <taxon>Bacillota</taxon>
        <taxon>Bacilli</taxon>
        <taxon>Bacillales</taxon>
        <taxon>Paenibacillaceae</taxon>
        <taxon>Paenibacillus</taxon>
    </lineage>
</organism>
<comment type="caution">
    <text evidence="4">The sequence shown here is derived from an EMBL/GenBank/DDBJ whole genome shotgun (WGS) entry which is preliminary data.</text>
</comment>
<dbReference type="Pfam" id="PF13786">
    <property type="entry name" value="DUF4179"/>
    <property type="match status" value="1"/>
</dbReference>
<dbReference type="Gene3D" id="2.60.40.1630">
    <property type="entry name" value="bacillus anthracis domain"/>
    <property type="match status" value="1"/>
</dbReference>
<feature type="domain" description="DUF5643" evidence="3">
    <location>
        <begin position="245"/>
        <end position="359"/>
    </location>
</feature>
<dbReference type="Pfam" id="PF18705">
    <property type="entry name" value="DUF5643"/>
    <property type="match status" value="1"/>
</dbReference>
<evidence type="ECO:0000313" key="4">
    <source>
        <dbReference type="EMBL" id="MCY9519236.1"/>
    </source>
</evidence>
<keyword evidence="5" id="KW-1185">Reference proteome</keyword>
<accession>A0ABT4DPR8</accession>
<feature type="transmembrane region" description="Helical" evidence="1">
    <location>
        <begin position="77"/>
        <end position="97"/>
    </location>
</feature>
<dbReference type="InterPro" id="IPR025436">
    <property type="entry name" value="DUF4179"/>
</dbReference>
<proteinExistence type="predicted"/>
<keyword evidence="1" id="KW-0472">Membrane</keyword>
<dbReference type="EMBL" id="JAMDLW010000006">
    <property type="protein sequence ID" value="MCY9519236.1"/>
    <property type="molecule type" value="Genomic_DNA"/>
</dbReference>
<dbReference type="Proteomes" id="UP001207626">
    <property type="component" value="Unassembled WGS sequence"/>
</dbReference>
<name>A0ABT4DPR8_9BACL</name>
<gene>
    <name evidence="4" type="ORF">M5X09_06000</name>
</gene>
<evidence type="ECO:0000259" key="3">
    <source>
        <dbReference type="Pfam" id="PF18705"/>
    </source>
</evidence>
<protein>
    <submittedName>
        <fullName evidence="4">DUF4179 domain-containing protein</fullName>
    </submittedName>
</protein>
<sequence>MKRVDLDQVVKQAVLNRPDDLPDVIRQRFDQTYAALRVTPVKQPAALPEIVKERIEQSYHALEEDPSRRPRVRFRKVMLAAAAATVIGFGIIGSGFISPTMAQTLKQIPFLQSVFKAAGDVGLQTADEKGLVDNVNQRVTQHGVTLDVSKVIYDGARLSIGIVQPAPGRDIKEVKLFIDGMSEHFALSYTTPILSEDGKTVNSVYNFTPDWNLPDEFELSLHVYLEDMENERFEFRFPVKKIASRTLTPKIEKQRGEEKIALEKIEITEASTRVVLAFDHPLRASNEADGTSHLKFAVFDDRGIELEPMGGARSGTRMDKMLYNTLDQQYAPFQRVPKSITLRPYFIESKAGLKEIKTKVEAAPAEDAPLVLTQGQAGHLEVSRIEYKDDKTLLYYRSFGDEPFLNSGQLIIEDEAGNQYHYDKKRIADPETYSFVAEYPALKRDEKLTFITKQTPAAKYIEEFEMTIPVTE</sequence>
<evidence type="ECO:0000256" key="1">
    <source>
        <dbReference type="SAM" id="Phobius"/>
    </source>
</evidence>
<evidence type="ECO:0000313" key="5">
    <source>
        <dbReference type="Proteomes" id="UP001207626"/>
    </source>
</evidence>